<dbReference type="EMBL" id="JAQNDO010000001">
    <property type="protein sequence ID" value="MDC0741400.1"/>
    <property type="molecule type" value="Genomic_DNA"/>
</dbReference>
<accession>A0ABT5EKY1</accession>
<dbReference type="RefSeq" id="WP_271916632.1">
    <property type="nucleotide sequence ID" value="NZ_JAQNDO010000001.1"/>
</dbReference>
<name>A0ABT5EKY1_9BACT</name>
<evidence type="ECO:0000313" key="1">
    <source>
        <dbReference type="EMBL" id="MDC0741400.1"/>
    </source>
</evidence>
<dbReference type="Proteomes" id="UP001221411">
    <property type="component" value="Unassembled WGS sequence"/>
</dbReference>
<sequence>MNGFIESGAEQRVGGGEKRGARWALLVGAAMAMGTFGCSSVVSEYDVDAEFTVTPKVDGSFFWWNEVTLESDVNSYGAARLGFVRISVAPPAEDVTFVDEILGEAVTSTGRTPLVSKSDMPPKEPDVILDVLHDGDIRPFFEDGKKVRVEWSGRTNPNFLAWPTDGIDVSVKVRLVLD</sequence>
<gene>
    <name evidence="1" type="ORF">POL67_08590</name>
</gene>
<organism evidence="1 2">
    <name type="scientific">Polyangium mundeleinium</name>
    <dbReference type="NCBI Taxonomy" id="2995306"/>
    <lineage>
        <taxon>Bacteria</taxon>
        <taxon>Pseudomonadati</taxon>
        <taxon>Myxococcota</taxon>
        <taxon>Polyangia</taxon>
        <taxon>Polyangiales</taxon>
        <taxon>Polyangiaceae</taxon>
        <taxon>Polyangium</taxon>
    </lineage>
</organism>
<evidence type="ECO:0000313" key="2">
    <source>
        <dbReference type="Proteomes" id="UP001221411"/>
    </source>
</evidence>
<protein>
    <recommendedName>
        <fullName evidence="3">Lipoprotein</fullName>
    </recommendedName>
</protein>
<reference evidence="1 2" key="1">
    <citation type="submission" date="2022-11" db="EMBL/GenBank/DDBJ databases">
        <title>Minimal conservation of predation-associated metabolite biosynthetic gene clusters underscores biosynthetic potential of Myxococcota including descriptions for ten novel species: Archangium lansinium sp. nov., Myxococcus landrumus sp. nov., Nannocystis bai.</title>
        <authorList>
            <person name="Ahearne A."/>
            <person name="Stevens C."/>
            <person name="Dowd S."/>
        </authorList>
    </citation>
    <scope>NUCLEOTIDE SEQUENCE [LARGE SCALE GENOMIC DNA]</scope>
    <source>
        <strain evidence="1 2">RJM3</strain>
    </source>
</reference>
<keyword evidence="2" id="KW-1185">Reference proteome</keyword>
<proteinExistence type="predicted"/>
<evidence type="ECO:0008006" key="3">
    <source>
        <dbReference type="Google" id="ProtNLM"/>
    </source>
</evidence>
<comment type="caution">
    <text evidence="1">The sequence shown here is derived from an EMBL/GenBank/DDBJ whole genome shotgun (WGS) entry which is preliminary data.</text>
</comment>